<dbReference type="PANTHER" id="PTHR34401">
    <property type="entry name" value="PROTEIN CBG12388-RELATED"/>
    <property type="match status" value="1"/>
</dbReference>
<reference evidence="2" key="1">
    <citation type="journal article" date="2008" name="Nat. Genet.">
        <title>The Pristionchus pacificus genome provides a unique perspective on nematode lifestyle and parasitism.</title>
        <authorList>
            <person name="Dieterich C."/>
            <person name="Clifton S.W."/>
            <person name="Schuster L.N."/>
            <person name="Chinwalla A."/>
            <person name="Delehaunty K."/>
            <person name="Dinkelacker I."/>
            <person name="Fulton L."/>
            <person name="Fulton R."/>
            <person name="Godfrey J."/>
            <person name="Minx P."/>
            <person name="Mitreva M."/>
            <person name="Roeseler W."/>
            <person name="Tian H."/>
            <person name="Witte H."/>
            <person name="Yang S.P."/>
            <person name="Wilson R.K."/>
            <person name="Sommer R.J."/>
        </authorList>
    </citation>
    <scope>NUCLEOTIDE SEQUENCE [LARGE SCALE GENOMIC DNA]</scope>
    <source>
        <strain evidence="2">PS312</strain>
    </source>
</reference>
<dbReference type="PANTHER" id="PTHR34401:SF3">
    <property type="entry name" value="DB DOMAIN-CONTAINING PROTEIN"/>
    <property type="match status" value="1"/>
</dbReference>
<name>A0A2A6C1W6_PRIPA</name>
<accession>A0A2A6C1W6</accession>
<reference evidence="1" key="2">
    <citation type="submission" date="2022-06" db="UniProtKB">
        <authorList>
            <consortium name="EnsemblMetazoa"/>
        </authorList>
    </citation>
    <scope>IDENTIFICATION</scope>
    <source>
        <strain evidence="1">PS312</strain>
    </source>
</reference>
<dbReference type="Proteomes" id="UP000005239">
    <property type="component" value="Unassembled WGS sequence"/>
</dbReference>
<dbReference type="AlphaFoldDB" id="A0A2A6C1W6"/>
<accession>A0A8R1UWG1</accession>
<protein>
    <submittedName>
        <fullName evidence="1">Uncharacterized protein</fullName>
    </submittedName>
</protein>
<evidence type="ECO:0000313" key="1">
    <source>
        <dbReference type="EnsemblMetazoa" id="PPA40672.1"/>
    </source>
</evidence>
<dbReference type="OrthoDB" id="5833681at2759"/>
<dbReference type="EnsemblMetazoa" id="PPA40672.1">
    <property type="protein sequence ID" value="PPA40672.1"/>
    <property type="gene ID" value="WBGene00279041"/>
</dbReference>
<sequence>HSRIAIVISISTLPLLAMLLIWMAILLVGARAELQQRQCLCTEVERCRAAAEQGIEHCAEKCKSHATKLGVNGPAARQCVLDQRPRIEKAVACVTEAFGTVCTQKAGPMITRRFPETIQLAAFREVTSMLNNAGLLSEATSLIAAAKGAAACAMKCGKEHPCYKILCSLALPSDNDIVATVKKCAIDAGFTTPVAKEICVCLVNAGLKQISTFCPRLIIE</sequence>
<organism evidence="1 2">
    <name type="scientific">Pristionchus pacificus</name>
    <name type="common">Parasitic nematode worm</name>
    <dbReference type="NCBI Taxonomy" id="54126"/>
    <lineage>
        <taxon>Eukaryota</taxon>
        <taxon>Metazoa</taxon>
        <taxon>Ecdysozoa</taxon>
        <taxon>Nematoda</taxon>
        <taxon>Chromadorea</taxon>
        <taxon>Rhabditida</taxon>
        <taxon>Rhabditina</taxon>
        <taxon>Diplogasteromorpha</taxon>
        <taxon>Diplogasteroidea</taxon>
        <taxon>Neodiplogasteridae</taxon>
        <taxon>Pristionchus</taxon>
    </lineage>
</organism>
<keyword evidence="2" id="KW-1185">Reference proteome</keyword>
<proteinExistence type="predicted"/>
<gene>
    <name evidence="1" type="primary">WBGene00279041</name>
</gene>
<evidence type="ECO:0000313" key="2">
    <source>
        <dbReference type="Proteomes" id="UP000005239"/>
    </source>
</evidence>